<evidence type="ECO:0000256" key="1">
    <source>
        <dbReference type="ARBA" id="ARBA00001585"/>
    </source>
</evidence>
<dbReference type="PRINTS" id="PR00793">
    <property type="entry name" value="PROAMNOPTASE"/>
</dbReference>
<sequence length="502" mass="54472">MNNKVFNRISRLSIALLPLIGSYQALATDLAKPQTPELTPCYAKGMSDRLLCGSIMRPISENPQDGEFALHFTIIPAIKNAHPDEMVLAFAGGPGQSATEIAGAFNKALHIARQKRAILLVDQRGTGKSKLLQCDTPSLSELMAYADDPETLLADVEQESKACLAQLQVDLSHFTTPVAAADFEAVREYLAVKGLHLYGGSYGTRIAQEYARQYPAHVKTMTLDGVVPMQQSLLAIGTAVEEALAAVFRDCEQDSACHASYPTLQADYQQLMAKLAQETVTTQVLHPRTGEQEQFVVSANKLYSALRMALYSKASRALIPLTIYQANKGNYSPLLGLMSGNDVAEGIAMGMHNSIVCGEDWPLYQQNQAAYQETVSTPLGGQMMRTLSVGCEILQVKPVDKAFYQPLSTDIPTLLLSGGLDPATPPSWAELAMVKMTNAKHFVAQGATHIVAMQSCADKLVGEFIDSASTEKIDASCLDKQTHQQFFLNIQSVEALPSVIKE</sequence>
<accession>A0ABV7CPF6</accession>
<dbReference type="Proteomes" id="UP001595453">
    <property type="component" value="Unassembled WGS sequence"/>
</dbReference>
<evidence type="ECO:0000256" key="6">
    <source>
        <dbReference type="ARBA" id="ARBA00029605"/>
    </source>
</evidence>
<dbReference type="InterPro" id="IPR005944">
    <property type="entry name" value="Pro_iminopeptidase"/>
</dbReference>
<dbReference type="GO" id="GO:0016787">
    <property type="term" value="F:hydrolase activity"/>
    <property type="evidence" value="ECO:0007669"/>
    <property type="project" value="UniProtKB-KW"/>
</dbReference>
<dbReference type="InterPro" id="IPR013595">
    <property type="entry name" value="Pept_S33_TAP-like_C"/>
</dbReference>
<dbReference type="EC" id="3.4.11.5" evidence="2"/>
<evidence type="ECO:0000313" key="9">
    <source>
        <dbReference type="EMBL" id="MFC3034569.1"/>
    </source>
</evidence>
<protein>
    <recommendedName>
        <fullName evidence="3">Proline iminopeptidase</fullName>
        <ecNumber evidence="2">3.4.11.5</ecNumber>
    </recommendedName>
    <alternativeName>
        <fullName evidence="6">Prolyl aminopeptidase</fullName>
    </alternativeName>
</protein>
<gene>
    <name evidence="9" type="ORF">ACFOEE_18875</name>
</gene>
<comment type="catalytic activity">
    <reaction evidence="1">
        <text>Release of N-terminal proline from a peptide.</text>
        <dbReference type="EC" id="3.4.11.5"/>
    </reaction>
</comment>
<proteinExistence type="predicted"/>
<keyword evidence="7" id="KW-0732">Signal</keyword>
<feature type="signal peptide" evidence="7">
    <location>
        <begin position="1"/>
        <end position="27"/>
    </location>
</feature>
<evidence type="ECO:0000313" key="10">
    <source>
        <dbReference type="Proteomes" id="UP001595453"/>
    </source>
</evidence>
<feature type="chain" id="PRO_5045730356" description="Proline iminopeptidase" evidence="7">
    <location>
        <begin position="28"/>
        <end position="502"/>
    </location>
</feature>
<evidence type="ECO:0000256" key="2">
    <source>
        <dbReference type="ARBA" id="ARBA00012568"/>
    </source>
</evidence>
<keyword evidence="10" id="KW-1185">Reference proteome</keyword>
<name>A0ABV7CPF6_9GAMM</name>
<organism evidence="9 10">
    <name type="scientific">Pseudoalteromonas fenneropenaei</name>
    <dbReference type="NCBI Taxonomy" id="1737459"/>
    <lineage>
        <taxon>Bacteria</taxon>
        <taxon>Pseudomonadati</taxon>
        <taxon>Pseudomonadota</taxon>
        <taxon>Gammaproteobacteria</taxon>
        <taxon>Alteromonadales</taxon>
        <taxon>Pseudoalteromonadaceae</taxon>
        <taxon>Pseudoalteromonas</taxon>
    </lineage>
</organism>
<keyword evidence="5 9" id="KW-0378">Hydrolase</keyword>
<dbReference type="SUPFAM" id="SSF53474">
    <property type="entry name" value="alpha/beta-Hydrolases"/>
    <property type="match status" value="1"/>
</dbReference>
<dbReference type="InterPro" id="IPR002410">
    <property type="entry name" value="Peptidase_S33"/>
</dbReference>
<dbReference type="RefSeq" id="WP_377128109.1">
    <property type="nucleotide sequence ID" value="NZ_JBHRSD010000043.1"/>
</dbReference>
<feature type="domain" description="Peptidase S33 tripeptidyl aminopeptidase-like C-terminal" evidence="8">
    <location>
        <begin position="381"/>
        <end position="477"/>
    </location>
</feature>
<keyword evidence="4" id="KW-0963">Cytoplasm</keyword>
<dbReference type="PANTHER" id="PTHR43722">
    <property type="entry name" value="PROLINE IMINOPEPTIDASE"/>
    <property type="match status" value="1"/>
</dbReference>
<evidence type="ECO:0000256" key="7">
    <source>
        <dbReference type="SAM" id="SignalP"/>
    </source>
</evidence>
<evidence type="ECO:0000256" key="5">
    <source>
        <dbReference type="ARBA" id="ARBA00022801"/>
    </source>
</evidence>
<reference evidence="10" key="1">
    <citation type="journal article" date="2019" name="Int. J. Syst. Evol. Microbiol.">
        <title>The Global Catalogue of Microorganisms (GCM) 10K type strain sequencing project: providing services to taxonomists for standard genome sequencing and annotation.</title>
        <authorList>
            <consortium name="The Broad Institute Genomics Platform"/>
            <consortium name="The Broad Institute Genome Sequencing Center for Infectious Disease"/>
            <person name="Wu L."/>
            <person name="Ma J."/>
        </authorList>
    </citation>
    <scope>NUCLEOTIDE SEQUENCE [LARGE SCALE GENOMIC DNA]</scope>
    <source>
        <strain evidence="10">KCTC 42730</strain>
    </source>
</reference>
<evidence type="ECO:0000256" key="4">
    <source>
        <dbReference type="ARBA" id="ARBA00022490"/>
    </source>
</evidence>
<dbReference type="InterPro" id="IPR029058">
    <property type="entry name" value="AB_hydrolase_fold"/>
</dbReference>
<evidence type="ECO:0000256" key="3">
    <source>
        <dbReference type="ARBA" id="ARBA00021843"/>
    </source>
</evidence>
<dbReference type="PANTHER" id="PTHR43722:SF1">
    <property type="entry name" value="PROLINE IMINOPEPTIDASE"/>
    <property type="match status" value="1"/>
</dbReference>
<dbReference type="EMBL" id="JBHRSD010000043">
    <property type="protein sequence ID" value="MFC3034569.1"/>
    <property type="molecule type" value="Genomic_DNA"/>
</dbReference>
<evidence type="ECO:0000259" key="8">
    <source>
        <dbReference type="Pfam" id="PF08386"/>
    </source>
</evidence>
<comment type="caution">
    <text evidence="9">The sequence shown here is derived from an EMBL/GenBank/DDBJ whole genome shotgun (WGS) entry which is preliminary data.</text>
</comment>
<dbReference type="Pfam" id="PF08386">
    <property type="entry name" value="Abhydrolase_4"/>
    <property type="match status" value="1"/>
</dbReference>
<dbReference type="Gene3D" id="3.40.50.1820">
    <property type="entry name" value="alpha/beta hydrolase"/>
    <property type="match status" value="2"/>
</dbReference>